<dbReference type="OrthoDB" id="10006218at2759"/>
<dbReference type="PANTHER" id="PTHR32026:SF23">
    <property type="entry name" value="METHYLTRANSFERASE-LIKE PROTEIN 24"/>
    <property type="match status" value="1"/>
</dbReference>
<evidence type="ECO:0000313" key="2">
    <source>
        <dbReference type="Proteomes" id="UP000515159"/>
    </source>
</evidence>
<dbReference type="GeneID" id="117364678"/>
<evidence type="ECO:0000256" key="1">
    <source>
        <dbReference type="SAM" id="SignalP"/>
    </source>
</evidence>
<feature type="signal peptide" evidence="1">
    <location>
        <begin position="1"/>
        <end position="21"/>
    </location>
</feature>
<dbReference type="AlphaFoldDB" id="A0A6P8RWZ7"/>
<reference evidence="3" key="1">
    <citation type="submission" date="2025-08" db="UniProtKB">
        <authorList>
            <consortium name="RefSeq"/>
        </authorList>
    </citation>
    <scope>IDENTIFICATION</scope>
</reference>
<keyword evidence="2" id="KW-1185">Reference proteome</keyword>
<dbReference type="InterPro" id="IPR026913">
    <property type="entry name" value="METTL24"/>
</dbReference>
<dbReference type="Proteomes" id="UP000515159">
    <property type="component" value="Chromosome 8"/>
</dbReference>
<dbReference type="InParanoid" id="A0A6P8RWZ7"/>
<dbReference type="KEGG" id="gsh:117364678"/>
<keyword evidence="1" id="KW-0732">Signal</keyword>
<proteinExistence type="predicted"/>
<feature type="chain" id="PRO_5028400308" evidence="1">
    <location>
        <begin position="22"/>
        <end position="352"/>
    </location>
</feature>
<sequence length="352" mass="40779">MGRRGLSSWAFVRLLLLGCWALTVLHLLLNPWAWPGTTGDPREPPLSYTILTIHQGYQAPQVLARQRLRSRLSASQHYQDEREQLAHSQKLPRPLDLQPWADLSESFQSEAYRFLNYIGTLQLHCSVALSQALQRGRLDGVEGAWEVCLDHMTTLSPKQEKCLVYTFSVVKRATDFEEKMSNVGCEVHTFGLTPQKEDNLRQKNHQVVHHPRLWLDWREHRLIALPQGQKSSSRKLRQILQELGHAKIDVLEADLASAEWKVLESMLLDGTLEAVHQLILTIHLHWPGYEVAGNDTTVVRYWYSLLKELETRGFLLFHSYQDPHRPQLFLHKSHLNTSSSYTLGWVNTRWMF</sequence>
<accession>A0A6P8RWZ7</accession>
<name>A0A6P8RWZ7_GEOSA</name>
<evidence type="ECO:0000313" key="3">
    <source>
        <dbReference type="RefSeq" id="XP_033810039.1"/>
    </source>
</evidence>
<protein>
    <submittedName>
        <fullName evidence="3">Methyltransferase-like protein 24 isoform X1</fullName>
    </submittedName>
</protein>
<gene>
    <name evidence="3" type="primary">LOC117364678</name>
</gene>
<organism evidence="2 3">
    <name type="scientific">Geotrypetes seraphini</name>
    <name type="common">Gaboon caecilian</name>
    <name type="synonym">Caecilia seraphini</name>
    <dbReference type="NCBI Taxonomy" id="260995"/>
    <lineage>
        <taxon>Eukaryota</taxon>
        <taxon>Metazoa</taxon>
        <taxon>Chordata</taxon>
        <taxon>Craniata</taxon>
        <taxon>Vertebrata</taxon>
        <taxon>Euteleostomi</taxon>
        <taxon>Amphibia</taxon>
        <taxon>Gymnophiona</taxon>
        <taxon>Geotrypetes</taxon>
    </lineage>
</organism>
<dbReference type="RefSeq" id="XP_033810039.1">
    <property type="nucleotide sequence ID" value="XM_033954148.1"/>
</dbReference>
<dbReference type="PANTHER" id="PTHR32026">
    <property type="entry name" value="METHYLTRANSFERASE-LIKE PROTEIN 24"/>
    <property type="match status" value="1"/>
</dbReference>
<dbReference type="FunCoup" id="A0A6P8RWZ7">
    <property type="interactions" value="4"/>
</dbReference>